<gene>
    <name evidence="1" type="ordered locus">PHZ_c2613</name>
</gene>
<proteinExistence type="predicted"/>
<dbReference type="AlphaFoldDB" id="B4RH74"/>
<accession>B4RH74</accession>
<dbReference type="InterPro" id="IPR035959">
    <property type="entry name" value="RutC-like_sf"/>
</dbReference>
<dbReference type="Pfam" id="PF01042">
    <property type="entry name" value="Ribonuc_L-PSP"/>
    <property type="match status" value="1"/>
</dbReference>
<dbReference type="Proteomes" id="UP000001868">
    <property type="component" value="Chromosome"/>
</dbReference>
<dbReference type="EMBL" id="CP000747">
    <property type="protein sequence ID" value="ACG79022.1"/>
    <property type="molecule type" value="Genomic_DNA"/>
</dbReference>
<dbReference type="PANTHER" id="PTHR11803:SF44">
    <property type="entry name" value="RUTC FAMILY PROTEIN YJGH"/>
    <property type="match status" value="1"/>
</dbReference>
<evidence type="ECO:0000313" key="1">
    <source>
        <dbReference type="EMBL" id="ACG79022.1"/>
    </source>
</evidence>
<evidence type="ECO:0000313" key="2">
    <source>
        <dbReference type="Proteomes" id="UP000001868"/>
    </source>
</evidence>
<dbReference type="KEGG" id="pzu:PHZ_c2613"/>
<dbReference type="Gene3D" id="3.30.1330.40">
    <property type="entry name" value="RutC-like"/>
    <property type="match status" value="1"/>
</dbReference>
<protein>
    <submittedName>
        <fullName evidence="1">Putative translation initiation inhibitor, yjgF family</fullName>
    </submittedName>
</protein>
<organism evidence="1 2">
    <name type="scientific">Phenylobacterium zucineum (strain HLK1)</name>
    <dbReference type="NCBI Taxonomy" id="450851"/>
    <lineage>
        <taxon>Bacteria</taxon>
        <taxon>Pseudomonadati</taxon>
        <taxon>Pseudomonadota</taxon>
        <taxon>Alphaproteobacteria</taxon>
        <taxon>Caulobacterales</taxon>
        <taxon>Caulobacteraceae</taxon>
        <taxon>Phenylobacterium</taxon>
    </lineage>
</organism>
<name>B4RH74_PHEZH</name>
<dbReference type="STRING" id="450851.PHZ_c2613"/>
<dbReference type="HOGENOM" id="CLU_100715_4_1_5"/>
<sequence length="138" mass="14944">MVIPVPGAQRAYDDYKYAPARRAGDVLYISGVIAGPAGADGRDVEAFKAQVRNAFRHIQRTLQAEGLTFADVAMINTFHVWDGPGFRGSRDDQFRAFSAVKDEFMSAPHPAWTAVGATGLLAGDGVVEIQMIAHVPKR</sequence>
<keyword evidence="2" id="KW-1185">Reference proteome</keyword>
<dbReference type="SUPFAM" id="SSF55298">
    <property type="entry name" value="YjgF-like"/>
    <property type="match status" value="1"/>
</dbReference>
<reference evidence="1 2" key="1">
    <citation type="journal article" date="2008" name="BMC Genomics">
        <title>Complete genome of Phenylobacterium zucineum - a novel facultative intracellular bacterium isolated from human erythroleukemia cell line K562.</title>
        <authorList>
            <person name="Luo Y."/>
            <person name="Xu X."/>
            <person name="Ding Z."/>
            <person name="Liu Z."/>
            <person name="Zhang B."/>
            <person name="Yan Z."/>
            <person name="Sun J."/>
            <person name="Hu S."/>
            <person name="Hu X."/>
        </authorList>
    </citation>
    <scope>NUCLEOTIDE SEQUENCE [LARGE SCALE GENOMIC DNA]</scope>
    <source>
        <strain evidence="1 2">HLK1</strain>
    </source>
</reference>
<dbReference type="eggNOG" id="COG0251">
    <property type="taxonomic scope" value="Bacteria"/>
</dbReference>
<dbReference type="PANTHER" id="PTHR11803">
    <property type="entry name" value="2-IMINOBUTANOATE/2-IMINOPROPANOATE DEAMINASE RIDA"/>
    <property type="match status" value="1"/>
</dbReference>
<dbReference type="InterPro" id="IPR006175">
    <property type="entry name" value="YjgF/YER057c/UK114"/>
</dbReference>
<dbReference type="GO" id="GO:0005829">
    <property type="term" value="C:cytosol"/>
    <property type="evidence" value="ECO:0007669"/>
    <property type="project" value="TreeGrafter"/>
</dbReference>
<dbReference type="GO" id="GO:0019239">
    <property type="term" value="F:deaminase activity"/>
    <property type="evidence" value="ECO:0007669"/>
    <property type="project" value="TreeGrafter"/>
</dbReference>